<evidence type="ECO:0000313" key="1">
    <source>
        <dbReference type="EMBL" id="NVF14477.1"/>
    </source>
</evidence>
<sequence length="255" mass="29733">MIAAPRSRIYRGTLRHRRFTPKSHAFSYQVWMAWLDLDELPDLFDKVPGFSARRPALARFRREDYLGPVDRPLKTAVREELVRQLGSAPTGRICVLTQLRTLGCMFNPISVYYAYDHLGRLAAVLSEVTNMPWRERTRYASAVDPSRHSHQARFDKDLHVSPFNPMDMTYRWKFNAPGETLFLHMENWREQQCHFDATLTLNASPATRGALIKALARQPWMSLKTVAGIHFEALRLWLKRVPVYNHPKQRKETSK</sequence>
<dbReference type="PANTHER" id="PTHR33973:SF4">
    <property type="entry name" value="OS07G0153300 PROTEIN"/>
    <property type="match status" value="1"/>
</dbReference>
<dbReference type="InterPro" id="IPR010775">
    <property type="entry name" value="DUF1365"/>
</dbReference>
<name>A0A7Y6RCI9_9GAMM</name>
<dbReference type="Proteomes" id="UP000589984">
    <property type="component" value="Unassembled WGS sequence"/>
</dbReference>
<accession>A0A7Y6RCI9</accession>
<reference evidence="1 2" key="1">
    <citation type="submission" date="2020-06" db="EMBL/GenBank/DDBJ databases">
        <title>Halomonas sp. QX-1 draft genome sequence.</title>
        <authorList>
            <person name="Qiu X."/>
        </authorList>
    </citation>
    <scope>NUCLEOTIDE SEQUENCE [LARGE SCALE GENOMIC DNA]</scope>
    <source>
        <strain evidence="1 2">QX-1</strain>
    </source>
</reference>
<dbReference type="PANTHER" id="PTHR33973">
    <property type="entry name" value="OS07G0153300 PROTEIN"/>
    <property type="match status" value="1"/>
</dbReference>
<dbReference type="EMBL" id="JABWCV010000009">
    <property type="protein sequence ID" value="NVF14477.1"/>
    <property type="molecule type" value="Genomic_DNA"/>
</dbReference>
<proteinExistence type="predicted"/>
<dbReference type="Pfam" id="PF07103">
    <property type="entry name" value="DUF1365"/>
    <property type="match status" value="1"/>
</dbReference>
<dbReference type="AlphaFoldDB" id="A0A7Y6RCI9"/>
<organism evidence="1 2">
    <name type="scientific">Vreelandella maris</name>
    <dbReference type="NCBI Taxonomy" id="2729617"/>
    <lineage>
        <taxon>Bacteria</taxon>
        <taxon>Pseudomonadati</taxon>
        <taxon>Pseudomonadota</taxon>
        <taxon>Gammaproteobacteria</taxon>
        <taxon>Oceanospirillales</taxon>
        <taxon>Halomonadaceae</taxon>
        <taxon>Vreelandella</taxon>
    </lineage>
</organism>
<dbReference type="RefSeq" id="WP_176303410.1">
    <property type="nucleotide sequence ID" value="NZ_JABWCV010000009.1"/>
</dbReference>
<protein>
    <submittedName>
        <fullName evidence="1">DUF1365 domain-containing protein</fullName>
    </submittedName>
</protein>
<keyword evidence="2" id="KW-1185">Reference proteome</keyword>
<gene>
    <name evidence="1" type="ORF">HUO07_09875</name>
</gene>
<comment type="caution">
    <text evidence="1">The sequence shown here is derived from an EMBL/GenBank/DDBJ whole genome shotgun (WGS) entry which is preliminary data.</text>
</comment>
<evidence type="ECO:0000313" key="2">
    <source>
        <dbReference type="Proteomes" id="UP000589984"/>
    </source>
</evidence>